<feature type="domain" description="HAT C-terminal dimerisation" evidence="2">
    <location>
        <begin position="86"/>
        <end position="170"/>
    </location>
</feature>
<dbReference type="PANTHER" id="PTHR23272:SF183">
    <property type="entry name" value="ZINC FINGER BED DOMAIN-CONTAINING PROTEIN RICESLEEPER 1-LIKE"/>
    <property type="match status" value="1"/>
</dbReference>
<dbReference type="PANTHER" id="PTHR23272">
    <property type="entry name" value="BED FINGER-RELATED"/>
    <property type="match status" value="1"/>
</dbReference>
<evidence type="ECO:0000256" key="1">
    <source>
        <dbReference type="SAM" id="MobiDB-lite"/>
    </source>
</evidence>
<organism evidence="3 4">
    <name type="scientific">Dioscorea cayennensis subsp. rotundata</name>
    <name type="common">White Guinea yam</name>
    <name type="synonym">Dioscorea rotundata</name>
    <dbReference type="NCBI Taxonomy" id="55577"/>
    <lineage>
        <taxon>Eukaryota</taxon>
        <taxon>Viridiplantae</taxon>
        <taxon>Streptophyta</taxon>
        <taxon>Embryophyta</taxon>
        <taxon>Tracheophyta</taxon>
        <taxon>Spermatophyta</taxon>
        <taxon>Magnoliopsida</taxon>
        <taxon>Liliopsida</taxon>
        <taxon>Dioscoreales</taxon>
        <taxon>Dioscoreaceae</taxon>
        <taxon>Dioscorea</taxon>
    </lineage>
</organism>
<protein>
    <submittedName>
        <fullName evidence="4">Zinc finger BED domain-containing protein RICESLEEPER 2-like</fullName>
    </submittedName>
</protein>
<dbReference type="Pfam" id="PF05699">
    <property type="entry name" value="Dimer_Tnp_hAT"/>
    <property type="match status" value="1"/>
</dbReference>
<dbReference type="InterPro" id="IPR012337">
    <property type="entry name" value="RNaseH-like_sf"/>
</dbReference>
<dbReference type="SUPFAM" id="SSF53098">
    <property type="entry name" value="Ribonuclease H-like"/>
    <property type="match status" value="1"/>
</dbReference>
<evidence type="ECO:0000313" key="3">
    <source>
        <dbReference type="Proteomes" id="UP001515500"/>
    </source>
</evidence>
<gene>
    <name evidence="4" type="primary">LOC120278726</name>
</gene>
<dbReference type="Proteomes" id="UP001515500">
    <property type="component" value="Chromosome 16"/>
</dbReference>
<proteinExistence type="predicted"/>
<dbReference type="AlphaFoldDB" id="A0AB40CS70"/>
<name>A0AB40CS70_DIOCR</name>
<feature type="region of interest" description="Disordered" evidence="1">
    <location>
        <begin position="42"/>
        <end position="61"/>
    </location>
</feature>
<keyword evidence="3" id="KW-1185">Reference proteome</keyword>
<dbReference type="GeneID" id="120278726"/>
<evidence type="ECO:0000313" key="4">
    <source>
        <dbReference type="RefSeq" id="XP_039141387.1"/>
    </source>
</evidence>
<dbReference type="GO" id="GO:0046983">
    <property type="term" value="F:protein dimerization activity"/>
    <property type="evidence" value="ECO:0007669"/>
    <property type="project" value="InterPro"/>
</dbReference>
<accession>A0AB40CS70</accession>
<evidence type="ECO:0000259" key="2">
    <source>
        <dbReference type="Pfam" id="PF05699"/>
    </source>
</evidence>
<reference evidence="4" key="1">
    <citation type="submission" date="2025-08" db="UniProtKB">
        <authorList>
            <consortium name="RefSeq"/>
        </authorList>
    </citation>
    <scope>IDENTIFICATION</scope>
</reference>
<sequence length="183" mass="20646">MRVVDFTFLRMYSNREARENIAKVQEALHEIYEEYVHEYQHGNEHSGETPMHNNDDIGNNGKGSSGWSEFSSYVKSIEKASPQQSDLDAYLAEGCFIFEGDPNQFNALEWWKGNTLKCRILSRMAHGILAILITTVASEVTFSAGDRVIDTYLASLAPDTVQALFCGGDWCQNFHGVKKKNKV</sequence>
<dbReference type="RefSeq" id="XP_039141387.1">
    <property type="nucleotide sequence ID" value="XM_039285453.1"/>
</dbReference>
<dbReference type="InterPro" id="IPR008906">
    <property type="entry name" value="HATC_C_dom"/>
</dbReference>